<dbReference type="GO" id="GO:2000331">
    <property type="term" value="P:regulation of terminal button organization"/>
    <property type="evidence" value="ECO:0007669"/>
    <property type="project" value="EnsemblMetazoa"/>
</dbReference>
<dbReference type="Proteomes" id="UP000008744">
    <property type="component" value="Unassembled WGS sequence"/>
</dbReference>
<dbReference type="GO" id="GO:0030510">
    <property type="term" value="P:regulation of BMP signaling pathway"/>
    <property type="evidence" value="ECO:0007669"/>
    <property type="project" value="EnsemblMetazoa"/>
</dbReference>
<dbReference type="PANTHER" id="PTHR24055">
    <property type="entry name" value="MITOGEN-ACTIVATED PROTEIN KINASE"/>
    <property type="match status" value="1"/>
</dbReference>
<evidence type="ECO:0000256" key="10">
    <source>
        <dbReference type="PROSITE-ProRule" id="PRU10141"/>
    </source>
</evidence>
<feature type="binding site" evidence="10">
    <location>
        <position position="50"/>
    </location>
    <ligand>
        <name>ATP</name>
        <dbReference type="ChEBI" id="CHEBI:30616"/>
    </ligand>
</feature>
<evidence type="ECO:0000256" key="9">
    <source>
        <dbReference type="ARBA" id="ARBA00022840"/>
    </source>
</evidence>
<dbReference type="GO" id="GO:0009651">
    <property type="term" value="P:response to salt stress"/>
    <property type="evidence" value="ECO:0007669"/>
    <property type="project" value="EnsemblMetazoa"/>
</dbReference>
<dbReference type="GO" id="GO:0040018">
    <property type="term" value="P:positive regulation of multicellular organism growth"/>
    <property type="evidence" value="ECO:0007669"/>
    <property type="project" value="EnsemblMetazoa"/>
</dbReference>
<dbReference type="PhylomeDB" id="B4GWZ0"/>
<dbReference type="GO" id="GO:0005524">
    <property type="term" value="F:ATP binding"/>
    <property type="evidence" value="ECO:0007669"/>
    <property type="project" value="UniProtKB-UniRule"/>
</dbReference>
<evidence type="ECO:0000313" key="12">
    <source>
        <dbReference type="EMBL" id="EDW27317.1"/>
    </source>
</evidence>
<dbReference type="CDD" id="cd07851">
    <property type="entry name" value="STKc_p38"/>
    <property type="match status" value="1"/>
</dbReference>
<evidence type="ECO:0000256" key="7">
    <source>
        <dbReference type="ARBA" id="ARBA00022741"/>
    </source>
</evidence>
<keyword evidence="13" id="KW-1185">Reference proteome</keyword>
<dbReference type="GO" id="GO:0007476">
    <property type="term" value="P:imaginal disc-derived wing morphogenesis"/>
    <property type="evidence" value="ECO:0007669"/>
    <property type="project" value="EnsemblMetazoa"/>
</dbReference>
<dbReference type="eggNOG" id="KOG0660">
    <property type="taxonomic scope" value="Eukaryota"/>
</dbReference>
<dbReference type="SUPFAM" id="SSF56112">
    <property type="entry name" value="Protein kinase-like (PK-like)"/>
    <property type="match status" value="1"/>
</dbReference>
<keyword evidence="9 10" id="KW-0067">ATP-binding</keyword>
<keyword evidence="4" id="KW-0723">Serine/threonine-protein kinase</keyword>
<dbReference type="GO" id="GO:0034614">
    <property type="term" value="P:cellular response to reactive oxygen species"/>
    <property type="evidence" value="ECO:0007669"/>
    <property type="project" value="EnsemblMetazoa"/>
</dbReference>
<dbReference type="AlphaFoldDB" id="B4GWZ0"/>
<evidence type="ECO:0000256" key="4">
    <source>
        <dbReference type="ARBA" id="ARBA00022527"/>
    </source>
</evidence>
<dbReference type="GO" id="GO:0003007">
    <property type="term" value="P:heart morphogenesis"/>
    <property type="evidence" value="ECO:0007669"/>
    <property type="project" value="EnsemblMetazoa"/>
</dbReference>
<reference evidence="12 13" key="1">
    <citation type="journal article" date="2007" name="Nature">
        <title>Evolution of genes and genomes on the Drosophila phylogeny.</title>
        <authorList>
            <consortium name="Drosophila 12 Genomes Consortium"/>
            <person name="Clark A.G."/>
            <person name="Eisen M.B."/>
            <person name="Smith D.R."/>
            <person name="Bergman C.M."/>
            <person name="Oliver B."/>
            <person name="Markow T.A."/>
            <person name="Kaufman T.C."/>
            <person name="Kellis M."/>
            <person name="Gelbart W."/>
            <person name="Iyer V.N."/>
            <person name="Pollard D.A."/>
            <person name="Sackton T.B."/>
            <person name="Larracuente A.M."/>
            <person name="Singh N.D."/>
            <person name="Abad J.P."/>
            <person name="Abt D.N."/>
            <person name="Adryan B."/>
            <person name="Aguade M."/>
            <person name="Akashi H."/>
            <person name="Anderson W.W."/>
            <person name="Aquadro C.F."/>
            <person name="Ardell D.H."/>
            <person name="Arguello R."/>
            <person name="Artieri C.G."/>
            <person name="Barbash D.A."/>
            <person name="Barker D."/>
            <person name="Barsanti P."/>
            <person name="Batterham P."/>
            <person name="Batzoglou S."/>
            <person name="Begun D."/>
            <person name="Bhutkar A."/>
            <person name="Blanco E."/>
            <person name="Bosak S.A."/>
            <person name="Bradley R.K."/>
            <person name="Brand A.D."/>
            <person name="Brent M.R."/>
            <person name="Brooks A.N."/>
            <person name="Brown R.H."/>
            <person name="Butlin R.K."/>
            <person name="Caggese C."/>
            <person name="Calvi B.R."/>
            <person name="Bernardo de Carvalho A."/>
            <person name="Caspi A."/>
            <person name="Castrezana S."/>
            <person name="Celniker S.E."/>
            <person name="Chang J.L."/>
            <person name="Chapple C."/>
            <person name="Chatterji S."/>
            <person name="Chinwalla A."/>
            <person name="Civetta A."/>
            <person name="Clifton S.W."/>
            <person name="Comeron J.M."/>
            <person name="Costello J.C."/>
            <person name="Coyne J.A."/>
            <person name="Daub J."/>
            <person name="David R.G."/>
            <person name="Delcher A.L."/>
            <person name="Delehaunty K."/>
            <person name="Do C.B."/>
            <person name="Ebling H."/>
            <person name="Edwards K."/>
            <person name="Eickbush T."/>
            <person name="Evans J.D."/>
            <person name="Filipski A."/>
            <person name="Findeiss S."/>
            <person name="Freyhult E."/>
            <person name="Fulton L."/>
            <person name="Fulton R."/>
            <person name="Garcia A.C."/>
            <person name="Gardiner A."/>
            <person name="Garfield D.A."/>
            <person name="Garvin B.E."/>
            <person name="Gibson G."/>
            <person name="Gilbert D."/>
            <person name="Gnerre S."/>
            <person name="Godfrey J."/>
            <person name="Good R."/>
            <person name="Gotea V."/>
            <person name="Gravely B."/>
            <person name="Greenberg A.J."/>
            <person name="Griffiths-Jones S."/>
            <person name="Gross S."/>
            <person name="Guigo R."/>
            <person name="Gustafson E.A."/>
            <person name="Haerty W."/>
            <person name="Hahn M.W."/>
            <person name="Halligan D.L."/>
            <person name="Halpern A.L."/>
            <person name="Halter G.M."/>
            <person name="Han M.V."/>
            <person name="Heger A."/>
            <person name="Hillier L."/>
            <person name="Hinrichs A.S."/>
            <person name="Holmes I."/>
            <person name="Hoskins R.A."/>
            <person name="Hubisz M.J."/>
            <person name="Hultmark D."/>
            <person name="Huntley M.A."/>
            <person name="Jaffe D.B."/>
            <person name="Jagadeeshan S."/>
            <person name="Jeck W.R."/>
            <person name="Johnson J."/>
            <person name="Jones C.D."/>
            <person name="Jordan W.C."/>
            <person name="Karpen G.H."/>
            <person name="Kataoka E."/>
            <person name="Keightley P.D."/>
            <person name="Kheradpour P."/>
            <person name="Kirkness E.F."/>
            <person name="Koerich L.B."/>
            <person name="Kristiansen K."/>
            <person name="Kudrna D."/>
            <person name="Kulathinal R.J."/>
            <person name="Kumar S."/>
            <person name="Kwok R."/>
            <person name="Lander E."/>
            <person name="Langley C.H."/>
            <person name="Lapoint R."/>
            <person name="Lazzaro B.P."/>
            <person name="Lee S.J."/>
            <person name="Levesque L."/>
            <person name="Li R."/>
            <person name="Lin C.F."/>
            <person name="Lin M.F."/>
            <person name="Lindblad-Toh K."/>
            <person name="Llopart A."/>
            <person name="Long M."/>
            <person name="Low L."/>
            <person name="Lozovsky E."/>
            <person name="Lu J."/>
            <person name="Luo M."/>
            <person name="Machado C.A."/>
            <person name="Makalowski W."/>
            <person name="Marzo M."/>
            <person name="Matsuda M."/>
            <person name="Matzkin L."/>
            <person name="McAllister B."/>
            <person name="McBride C.S."/>
            <person name="McKernan B."/>
            <person name="McKernan K."/>
            <person name="Mendez-Lago M."/>
            <person name="Minx P."/>
            <person name="Mollenhauer M.U."/>
            <person name="Montooth K."/>
            <person name="Mount S.M."/>
            <person name="Mu X."/>
            <person name="Myers E."/>
            <person name="Negre B."/>
            <person name="Newfeld S."/>
            <person name="Nielsen R."/>
            <person name="Noor M.A."/>
            <person name="O'Grady P."/>
            <person name="Pachter L."/>
            <person name="Papaceit M."/>
            <person name="Parisi M.J."/>
            <person name="Parisi M."/>
            <person name="Parts L."/>
            <person name="Pedersen J.S."/>
            <person name="Pesole G."/>
            <person name="Phillippy A.M."/>
            <person name="Ponting C.P."/>
            <person name="Pop M."/>
            <person name="Porcelli D."/>
            <person name="Powell J.R."/>
            <person name="Prohaska S."/>
            <person name="Pruitt K."/>
            <person name="Puig M."/>
            <person name="Quesneville H."/>
            <person name="Ram K.R."/>
            <person name="Rand D."/>
            <person name="Rasmussen M.D."/>
            <person name="Reed L.K."/>
            <person name="Reenan R."/>
            <person name="Reily A."/>
            <person name="Remington K.A."/>
            <person name="Rieger T.T."/>
            <person name="Ritchie M.G."/>
            <person name="Robin C."/>
            <person name="Rogers Y.H."/>
            <person name="Rohde C."/>
            <person name="Rozas J."/>
            <person name="Rubenfield M.J."/>
            <person name="Ruiz A."/>
            <person name="Russo S."/>
            <person name="Salzberg S.L."/>
            <person name="Sanchez-Gracia A."/>
            <person name="Saranga D.J."/>
            <person name="Sato H."/>
            <person name="Schaeffer S.W."/>
            <person name="Schatz M.C."/>
            <person name="Schlenke T."/>
            <person name="Schwartz R."/>
            <person name="Segarra C."/>
            <person name="Singh R.S."/>
            <person name="Sirot L."/>
            <person name="Sirota M."/>
            <person name="Sisneros N.B."/>
            <person name="Smith C.D."/>
            <person name="Smith T.F."/>
            <person name="Spieth J."/>
            <person name="Stage D.E."/>
            <person name="Stark A."/>
            <person name="Stephan W."/>
            <person name="Strausberg R.L."/>
            <person name="Strempel S."/>
            <person name="Sturgill D."/>
            <person name="Sutton G."/>
            <person name="Sutton G.G."/>
            <person name="Tao W."/>
            <person name="Teichmann S."/>
            <person name="Tobari Y.N."/>
            <person name="Tomimura Y."/>
            <person name="Tsolas J.M."/>
            <person name="Valente V.L."/>
            <person name="Venter E."/>
            <person name="Venter J.C."/>
            <person name="Vicario S."/>
            <person name="Vieira F.G."/>
            <person name="Vilella A.J."/>
            <person name="Villasante A."/>
            <person name="Walenz B."/>
            <person name="Wang J."/>
            <person name="Wasserman M."/>
            <person name="Watts T."/>
            <person name="Wilson D."/>
            <person name="Wilson R.K."/>
            <person name="Wing R.A."/>
            <person name="Wolfner M.F."/>
            <person name="Wong A."/>
            <person name="Wong G.K."/>
            <person name="Wu C.I."/>
            <person name="Wu G."/>
            <person name="Yamamoto D."/>
            <person name="Yang H.P."/>
            <person name="Yang S.P."/>
            <person name="Yorke J.A."/>
            <person name="Yoshida K."/>
            <person name="Zdobnov E."/>
            <person name="Zhang P."/>
            <person name="Zhang Y."/>
            <person name="Zimin A.V."/>
            <person name="Baldwin J."/>
            <person name="Abdouelleil A."/>
            <person name="Abdulkadir J."/>
            <person name="Abebe A."/>
            <person name="Abera B."/>
            <person name="Abreu J."/>
            <person name="Acer S.C."/>
            <person name="Aftuck L."/>
            <person name="Alexander A."/>
            <person name="An P."/>
            <person name="Anderson E."/>
            <person name="Anderson S."/>
            <person name="Arachi H."/>
            <person name="Azer M."/>
            <person name="Bachantsang P."/>
            <person name="Barry A."/>
            <person name="Bayul T."/>
            <person name="Berlin A."/>
            <person name="Bessette D."/>
            <person name="Bloom T."/>
            <person name="Blye J."/>
            <person name="Boguslavskiy L."/>
            <person name="Bonnet C."/>
            <person name="Boukhgalter B."/>
            <person name="Bourzgui I."/>
            <person name="Brown A."/>
            <person name="Cahill P."/>
            <person name="Channer S."/>
            <person name="Cheshatsang Y."/>
            <person name="Chuda L."/>
            <person name="Citroen M."/>
            <person name="Collymore A."/>
            <person name="Cooke P."/>
            <person name="Costello M."/>
            <person name="D'Aco K."/>
            <person name="Daza R."/>
            <person name="De Haan G."/>
            <person name="DeGray S."/>
            <person name="DeMaso C."/>
            <person name="Dhargay N."/>
            <person name="Dooley K."/>
            <person name="Dooley E."/>
            <person name="Doricent M."/>
            <person name="Dorje P."/>
            <person name="Dorjee K."/>
            <person name="Dupes A."/>
            <person name="Elong R."/>
            <person name="Falk J."/>
            <person name="Farina A."/>
            <person name="Faro S."/>
            <person name="Ferguson D."/>
            <person name="Fisher S."/>
            <person name="Foley C.D."/>
            <person name="Franke A."/>
            <person name="Friedrich D."/>
            <person name="Gadbois L."/>
            <person name="Gearin G."/>
            <person name="Gearin C.R."/>
            <person name="Giannoukos G."/>
            <person name="Goode T."/>
            <person name="Graham J."/>
            <person name="Grandbois E."/>
            <person name="Grewal S."/>
            <person name="Gyaltsen K."/>
            <person name="Hafez N."/>
            <person name="Hagos B."/>
            <person name="Hall J."/>
            <person name="Henson C."/>
            <person name="Hollinger A."/>
            <person name="Honan T."/>
            <person name="Huard M.D."/>
            <person name="Hughes L."/>
            <person name="Hurhula B."/>
            <person name="Husby M.E."/>
            <person name="Kamat A."/>
            <person name="Kanga B."/>
            <person name="Kashin S."/>
            <person name="Khazanovich D."/>
            <person name="Kisner P."/>
            <person name="Lance K."/>
            <person name="Lara M."/>
            <person name="Lee W."/>
            <person name="Lennon N."/>
            <person name="Letendre F."/>
            <person name="LeVine R."/>
            <person name="Lipovsky A."/>
            <person name="Liu X."/>
            <person name="Liu J."/>
            <person name="Liu S."/>
            <person name="Lokyitsang T."/>
            <person name="Lokyitsang Y."/>
            <person name="Lubonja R."/>
            <person name="Lui A."/>
            <person name="MacDonald P."/>
            <person name="Magnisalis V."/>
            <person name="Maru K."/>
            <person name="Matthews C."/>
            <person name="McCusker W."/>
            <person name="McDonough S."/>
            <person name="Mehta T."/>
            <person name="Meldrim J."/>
            <person name="Meneus L."/>
            <person name="Mihai O."/>
            <person name="Mihalev A."/>
            <person name="Mihova T."/>
            <person name="Mittelman R."/>
            <person name="Mlenga V."/>
            <person name="Montmayeur A."/>
            <person name="Mulrain L."/>
            <person name="Navidi A."/>
            <person name="Naylor J."/>
            <person name="Negash T."/>
            <person name="Nguyen T."/>
            <person name="Nguyen N."/>
            <person name="Nicol R."/>
            <person name="Norbu C."/>
            <person name="Norbu N."/>
            <person name="Novod N."/>
            <person name="O'Neill B."/>
            <person name="Osman S."/>
            <person name="Markiewicz E."/>
            <person name="Oyono O.L."/>
            <person name="Patti C."/>
            <person name="Phunkhang P."/>
            <person name="Pierre F."/>
            <person name="Priest M."/>
            <person name="Raghuraman S."/>
            <person name="Rege F."/>
            <person name="Reyes R."/>
            <person name="Rise C."/>
            <person name="Rogov P."/>
            <person name="Ross K."/>
            <person name="Ryan E."/>
            <person name="Settipalli S."/>
            <person name="Shea T."/>
            <person name="Sherpa N."/>
            <person name="Shi L."/>
            <person name="Shih D."/>
            <person name="Sparrow T."/>
            <person name="Spaulding J."/>
            <person name="Stalker J."/>
            <person name="Stange-Thomann N."/>
            <person name="Stavropoulos S."/>
            <person name="Stone C."/>
            <person name="Strader C."/>
            <person name="Tesfaye S."/>
            <person name="Thomson T."/>
            <person name="Thoulutsang Y."/>
            <person name="Thoulutsang D."/>
            <person name="Topham K."/>
            <person name="Topping I."/>
            <person name="Tsamla T."/>
            <person name="Vassiliev H."/>
            <person name="Vo A."/>
            <person name="Wangchuk T."/>
            <person name="Wangdi T."/>
            <person name="Weiand M."/>
            <person name="Wilkinson J."/>
            <person name="Wilson A."/>
            <person name="Yadav S."/>
            <person name="Young G."/>
            <person name="Yu Q."/>
            <person name="Zembek L."/>
            <person name="Zhong D."/>
            <person name="Zimmer A."/>
            <person name="Zwirko Z."/>
            <person name="Jaffe D.B."/>
            <person name="Alvarez P."/>
            <person name="Brockman W."/>
            <person name="Butler J."/>
            <person name="Chin C."/>
            <person name="Gnerre S."/>
            <person name="Grabherr M."/>
            <person name="Kleber M."/>
            <person name="Mauceli E."/>
            <person name="MacCallum I."/>
        </authorList>
    </citation>
    <scope>NUCLEOTIDE SEQUENCE [LARGE SCALE GENOMIC DNA]</scope>
    <source>
        <strain evidence="13">MSH-3 / Tucson 14011-0111.49</strain>
    </source>
</reference>
<dbReference type="EC" id="2.7.11.24" evidence="3"/>
<dbReference type="OrthoDB" id="192887at2759"/>
<dbReference type="GO" id="GO:1900407">
    <property type="term" value="P:regulation of cellular response to oxidative stress"/>
    <property type="evidence" value="ECO:0007669"/>
    <property type="project" value="EnsemblMetazoa"/>
</dbReference>
<dbReference type="GO" id="GO:0042594">
    <property type="term" value="P:response to starvation"/>
    <property type="evidence" value="ECO:0007669"/>
    <property type="project" value="EnsemblMetazoa"/>
</dbReference>
<dbReference type="GO" id="GO:0030838">
    <property type="term" value="P:positive regulation of actin filament polymerization"/>
    <property type="evidence" value="ECO:0007669"/>
    <property type="project" value="EnsemblMetazoa"/>
</dbReference>
<dbReference type="OMA" id="NRYTDLN"/>
<evidence type="ECO:0000256" key="1">
    <source>
        <dbReference type="ARBA" id="ARBA00001946"/>
    </source>
</evidence>
<dbReference type="GO" id="GO:0042742">
    <property type="term" value="P:defense response to bacterium"/>
    <property type="evidence" value="ECO:0007669"/>
    <property type="project" value="EnsemblMetazoa"/>
</dbReference>
<dbReference type="GO" id="GO:0038001">
    <property type="term" value="P:paracrine signaling"/>
    <property type="evidence" value="ECO:0007669"/>
    <property type="project" value="EnsemblMetazoa"/>
</dbReference>
<dbReference type="GO" id="GO:0004707">
    <property type="term" value="F:MAP kinase activity"/>
    <property type="evidence" value="ECO:0007669"/>
    <property type="project" value="UniProtKB-EC"/>
</dbReference>
<dbReference type="GO" id="GO:0035331">
    <property type="term" value="P:negative regulation of hippo signaling"/>
    <property type="evidence" value="ECO:0007669"/>
    <property type="project" value="EnsemblMetazoa"/>
</dbReference>
<name>B4GWZ0_DROPE</name>
<keyword evidence="7 10" id="KW-0547">Nucleotide-binding</keyword>
<dbReference type="GO" id="GO:0009408">
    <property type="term" value="P:response to heat"/>
    <property type="evidence" value="ECO:0007669"/>
    <property type="project" value="EnsemblMetazoa"/>
</dbReference>
<dbReference type="InterPro" id="IPR000719">
    <property type="entry name" value="Prot_kinase_dom"/>
</dbReference>
<dbReference type="GO" id="GO:0042542">
    <property type="term" value="P:response to hydrogen peroxide"/>
    <property type="evidence" value="ECO:0007669"/>
    <property type="project" value="EnsemblMetazoa"/>
</dbReference>
<organism evidence="13">
    <name type="scientific">Drosophila persimilis</name>
    <name type="common">Fruit fly</name>
    <dbReference type="NCBI Taxonomy" id="7234"/>
    <lineage>
        <taxon>Eukaryota</taxon>
        <taxon>Metazoa</taxon>
        <taxon>Ecdysozoa</taxon>
        <taxon>Arthropoda</taxon>
        <taxon>Hexapoda</taxon>
        <taxon>Insecta</taxon>
        <taxon>Pterygota</taxon>
        <taxon>Neoptera</taxon>
        <taxon>Endopterygota</taxon>
        <taxon>Diptera</taxon>
        <taxon>Brachycera</taxon>
        <taxon>Muscomorpha</taxon>
        <taxon>Ephydroidea</taxon>
        <taxon>Drosophilidae</taxon>
        <taxon>Drosophila</taxon>
        <taxon>Sophophora</taxon>
    </lineage>
</organism>
<dbReference type="STRING" id="7234.B4GWZ0"/>
<dbReference type="PRINTS" id="PR01773">
    <property type="entry name" value="P38MAPKINASE"/>
</dbReference>
<evidence type="ECO:0000256" key="6">
    <source>
        <dbReference type="ARBA" id="ARBA00022679"/>
    </source>
</evidence>
<dbReference type="EMBL" id="CH479195">
    <property type="protein sequence ID" value="EDW27317.1"/>
    <property type="molecule type" value="Genomic_DNA"/>
</dbReference>
<protein>
    <recommendedName>
        <fullName evidence="3">mitogen-activated protein kinase</fullName>
        <ecNumber evidence="3">2.7.11.24</ecNumber>
    </recommendedName>
</protein>
<proteinExistence type="inferred from homology"/>
<evidence type="ECO:0000256" key="5">
    <source>
        <dbReference type="ARBA" id="ARBA00022553"/>
    </source>
</evidence>
<dbReference type="HOGENOM" id="CLU_000288_181_1_1"/>
<gene>
    <name evidence="12" type="primary">Dper\GL21224</name>
    <name evidence="12" type="ORF">Dper_GL21224</name>
</gene>
<dbReference type="InterPro" id="IPR050117">
    <property type="entry name" value="MAPK"/>
</dbReference>
<dbReference type="InterPro" id="IPR011009">
    <property type="entry name" value="Kinase-like_dom_sf"/>
</dbReference>
<evidence type="ECO:0000256" key="8">
    <source>
        <dbReference type="ARBA" id="ARBA00022777"/>
    </source>
</evidence>
<dbReference type="PROSITE" id="PS50011">
    <property type="entry name" value="PROTEIN_KINASE_DOM"/>
    <property type="match status" value="1"/>
</dbReference>
<dbReference type="GO" id="GO:0045088">
    <property type="term" value="P:regulation of innate immune response"/>
    <property type="evidence" value="ECO:0007669"/>
    <property type="project" value="EnsemblMetazoa"/>
</dbReference>
<dbReference type="GO" id="GO:0006955">
    <property type="term" value="P:immune response"/>
    <property type="evidence" value="ECO:0007669"/>
    <property type="project" value="EnsemblMetazoa"/>
</dbReference>
<dbReference type="GO" id="GO:0038066">
    <property type="term" value="P:p38MAPK cascade"/>
    <property type="evidence" value="ECO:0007669"/>
    <property type="project" value="EnsemblMetazoa"/>
</dbReference>
<dbReference type="Gene3D" id="1.10.510.10">
    <property type="entry name" value="Transferase(Phosphotransferase) domain 1"/>
    <property type="match status" value="1"/>
</dbReference>
<evidence type="ECO:0000256" key="3">
    <source>
        <dbReference type="ARBA" id="ARBA00012411"/>
    </source>
</evidence>
<keyword evidence="6" id="KW-0808">Transferase</keyword>
<dbReference type="InterPro" id="IPR017441">
    <property type="entry name" value="Protein_kinase_ATP_BS"/>
</dbReference>
<dbReference type="GO" id="GO:0050832">
    <property type="term" value="P:defense response to fungus"/>
    <property type="evidence" value="ECO:0007669"/>
    <property type="project" value="EnsemblMetazoa"/>
</dbReference>
<dbReference type="GO" id="GO:0008340">
    <property type="term" value="P:determination of adult lifespan"/>
    <property type="evidence" value="ECO:0007669"/>
    <property type="project" value="EnsemblMetazoa"/>
</dbReference>
<dbReference type="PROSITE" id="PS00107">
    <property type="entry name" value="PROTEIN_KINASE_ATP"/>
    <property type="match status" value="1"/>
</dbReference>
<evidence type="ECO:0000313" key="13">
    <source>
        <dbReference type="Proteomes" id="UP000008744"/>
    </source>
</evidence>
<sequence>MPKFYKLDINRTEWEIPETYQSLQPVGQGAYGQVCKAVVRGTSTKVAIKKLARPFQSAVHAKRTYRELRLLKHMEHENVIGLLDVFHPGQPADSLDQFQQVYMVTHLMDADLNNIIRTQKLSDDHVQFLIYQILRGLKYIHSAGVIHRDLKPSQHRESEMTGYVATRWYRAPEIMLNWMHYNKTVDIWSVGCIMAELLTGRTLFPGTDHIHQLNLIMEVLGTPAEEFMSRISSESARNYIRSLPVMPRRNFRDIFRGANPLAIDLLEKMLELDADQRITAEQALAHPYMEKYHDPTDEQTAALYDQSFEENELPVEKWREMVFTEVQAFRPTQAFAELLPKDL</sequence>
<keyword evidence="5" id="KW-0597">Phosphoprotein</keyword>
<dbReference type="FunFam" id="1.10.510.10:FF:000624">
    <property type="entry name" value="Mitogen-activated protein kinase"/>
    <property type="match status" value="1"/>
</dbReference>
<evidence type="ECO:0000259" key="11">
    <source>
        <dbReference type="PROSITE" id="PS50011"/>
    </source>
</evidence>
<feature type="domain" description="Protein kinase" evidence="11">
    <location>
        <begin position="20"/>
        <end position="289"/>
    </location>
</feature>
<dbReference type="GO" id="GO:0045793">
    <property type="term" value="P:positive regulation of cell size"/>
    <property type="evidence" value="ECO:0007669"/>
    <property type="project" value="EnsemblMetazoa"/>
</dbReference>
<dbReference type="GO" id="GO:0071243">
    <property type="term" value="P:cellular response to arsenic-containing substance"/>
    <property type="evidence" value="ECO:0007669"/>
    <property type="project" value="EnsemblMetazoa"/>
</dbReference>
<keyword evidence="8" id="KW-0418">Kinase</keyword>
<dbReference type="GO" id="GO:0071276">
    <property type="term" value="P:cellular response to cadmium ion"/>
    <property type="evidence" value="ECO:0007669"/>
    <property type="project" value="EnsemblMetazoa"/>
</dbReference>
<comment type="similarity">
    <text evidence="2">Belongs to the protein kinase superfamily. CMGC Ser/Thr protein kinase family. MAP kinase subfamily.</text>
</comment>
<accession>B4GWZ0</accession>
<dbReference type="Gene3D" id="3.30.200.20">
    <property type="entry name" value="Phosphorylase Kinase, domain 1"/>
    <property type="match status" value="1"/>
</dbReference>
<comment type="cofactor">
    <cofactor evidence="1">
        <name>Mg(2+)</name>
        <dbReference type="ChEBI" id="CHEBI:18420"/>
    </cofactor>
</comment>
<dbReference type="GO" id="GO:0007623">
    <property type="term" value="P:circadian rhythm"/>
    <property type="evidence" value="ECO:0007669"/>
    <property type="project" value="EnsemblMetazoa"/>
</dbReference>
<dbReference type="GO" id="GO:0048082">
    <property type="term" value="P:regulation of adult chitin-containing cuticle pigmentation"/>
    <property type="evidence" value="ECO:0007669"/>
    <property type="project" value="EnsemblMetazoa"/>
</dbReference>
<dbReference type="InterPro" id="IPR008352">
    <property type="entry name" value="MAPK_HOG-like"/>
</dbReference>
<dbReference type="Pfam" id="PF00069">
    <property type="entry name" value="Pkinase"/>
    <property type="match status" value="2"/>
</dbReference>
<dbReference type="FunFam" id="3.30.200.20:FF:000769">
    <property type="entry name" value="Mitogen-activated protein kinase 14"/>
    <property type="match status" value="1"/>
</dbReference>
<evidence type="ECO:0000256" key="2">
    <source>
        <dbReference type="ARBA" id="ARBA00008832"/>
    </source>
</evidence>